<dbReference type="PANTHER" id="PTHR11879">
    <property type="entry name" value="ASPARTATE AMINOTRANSFERASE"/>
    <property type="match status" value="1"/>
</dbReference>
<dbReference type="GO" id="GO:0030170">
    <property type="term" value="F:pyridoxal phosphate binding"/>
    <property type="evidence" value="ECO:0007669"/>
    <property type="project" value="InterPro"/>
</dbReference>
<dbReference type="InterPro" id="IPR004839">
    <property type="entry name" value="Aminotransferase_I/II_large"/>
</dbReference>
<evidence type="ECO:0000313" key="8">
    <source>
        <dbReference type="EMBL" id="SDM24341.1"/>
    </source>
</evidence>
<keyword evidence="6" id="KW-0663">Pyridoxal phosphate</keyword>
<evidence type="ECO:0000256" key="1">
    <source>
        <dbReference type="ARBA" id="ARBA00001933"/>
    </source>
</evidence>
<evidence type="ECO:0000259" key="7">
    <source>
        <dbReference type="Pfam" id="PF00155"/>
    </source>
</evidence>
<dbReference type="OrthoDB" id="9766445at2"/>
<evidence type="ECO:0000313" key="9">
    <source>
        <dbReference type="Proteomes" id="UP000214880"/>
    </source>
</evidence>
<evidence type="ECO:0000256" key="5">
    <source>
        <dbReference type="ARBA" id="ARBA00022679"/>
    </source>
</evidence>
<dbReference type="CDD" id="cd00609">
    <property type="entry name" value="AAT_like"/>
    <property type="match status" value="1"/>
</dbReference>
<reference evidence="8 9" key="1">
    <citation type="submission" date="2016-10" db="EMBL/GenBank/DDBJ databases">
        <authorList>
            <person name="de Groot N.N."/>
        </authorList>
    </citation>
    <scope>NUCLEOTIDE SEQUENCE [LARGE SCALE GENOMIC DNA]</scope>
    <source>
        <strain evidence="8 9">DSM 1736</strain>
    </source>
</reference>
<organism evidence="8 9">
    <name type="scientific">Dendrosporobacter quercicolus</name>
    <dbReference type="NCBI Taxonomy" id="146817"/>
    <lineage>
        <taxon>Bacteria</taxon>
        <taxon>Bacillati</taxon>
        <taxon>Bacillota</taxon>
        <taxon>Negativicutes</taxon>
        <taxon>Selenomonadales</taxon>
        <taxon>Sporomusaceae</taxon>
        <taxon>Dendrosporobacter</taxon>
    </lineage>
</organism>
<dbReference type="GO" id="GO:0006520">
    <property type="term" value="P:amino acid metabolic process"/>
    <property type="evidence" value="ECO:0007669"/>
    <property type="project" value="InterPro"/>
</dbReference>
<feature type="domain" description="Aminotransferase class I/classII large" evidence="7">
    <location>
        <begin position="65"/>
        <end position="405"/>
    </location>
</feature>
<keyword evidence="4" id="KW-0032">Aminotransferase</keyword>
<dbReference type="GO" id="GO:0008483">
    <property type="term" value="F:transaminase activity"/>
    <property type="evidence" value="ECO:0007669"/>
    <property type="project" value="UniProtKB-KW"/>
</dbReference>
<dbReference type="AlphaFoldDB" id="A0A1G9RMK3"/>
<dbReference type="InterPro" id="IPR015422">
    <property type="entry name" value="PyrdxlP-dep_Trfase_small"/>
</dbReference>
<dbReference type="InterPro" id="IPR000796">
    <property type="entry name" value="Asp_trans"/>
</dbReference>
<comment type="similarity">
    <text evidence="2">Belongs to the class-I pyridoxal-phosphate-dependent aminotransferase family.</text>
</comment>
<dbReference type="Gene3D" id="3.90.1150.10">
    <property type="entry name" value="Aspartate Aminotransferase, domain 1"/>
    <property type="match status" value="1"/>
</dbReference>
<name>A0A1G9RMK3_9FIRM</name>
<evidence type="ECO:0000256" key="2">
    <source>
        <dbReference type="ARBA" id="ARBA00007441"/>
    </source>
</evidence>
<dbReference type="Proteomes" id="UP000214880">
    <property type="component" value="Unassembled WGS sequence"/>
</dbReference>
<dbReference type="InterPro" id="IPR015421">
    <property type="entry name" value="PyrdxlP-dep_Trfase_major"/>
</dbReference>
<evidence type="ECO:0000256" key="3">
    <source>
        <dbReference type="ARBA" id="ARBA00011738"/>
    </source>
</evidence>
<dbReference type="SUPFAM" id="SSF53383">
    <property type="entry name" value="PLP-dependent transferases"/>
    <property type="match status" value="1"/>
</dbReference>
<evidence type="ECO:0000256" key="6">
    <source>
        <dbReference type="ARBA" id="ARBA00022898"/>
    </source>
</evidence>
<gene>
    <name evidence="8" type="ORF">SAMN04488502_10338</name>
</gene>
<accession>A0A1G9RMK3</accession>
<dbReference type="PANTHER" id="PTHR11879:SF22">
    <property type="entry name" value="ASPARTATE AMINOTRANSFERASE, MITOCHONDRIAL"/>
    <property type="match status" value="1"/>
</dbReference>
<proteinExistence type="inferred from homology"/>
<keyword evidence="9" id="KW-1185">Reference proteome</keyword>
<dbReference type="InterPro" id="IPR015424">
    <property type="entry name" value="PyrdxlP-dep_Trfase"/>
</dbReference>
<sequence length="415" mass="45167">MTFRLAASHARGKFANDKIFGASSLAGQAMKLYGREKVVNATIGAFMDEQEVLGCIPTVETVLRNLPINEMISYAPIAGLPGYLQAAAGLTFADSRPEAYIEAVATAGGTGVIHHTIWNYSEIGDTVITSDWHWGPYAQLCQEALRKLATFALFDENQNFNISAFAAKVAEILKQQDNLIIIMNAPAHNPTGYSLTDPEWEQVVTVCKEQALNTAKRIVLLADIAYLDFAGDKNASRTFLKKFGGLPSNILTVLAFSMSKGYTMYGQRTGAMIGVSSDREAIREFTAINQFTSRATWSNINRGAMSVLAAIYEDKTILAQVEQERRAFYQLIRNRADIFIREAQAAGLDILPYRAGFFLTVPAHDPDTVCAKLYDDLIYAVPLARGVRIAVCAVPSAKITGMAAKIAKAVAASGI</sequence>
<protein>
    <submittedName>
        <fullName evidence="8">Aromatic-amino-acid transaminase</fullName>
    </submittedName>
</protein>
<dbReference type="GO" id="GO:0042802">
    <property type="term" value="F:identical protein binding"/>
    <property type="evidence" value="ECO:0007669"/>
    <property type="project" value="TreeGrafter"/>
</dbReference>
<dbReference type="Gene3D" id="3.40.640.10">
    <property type="entry name" value="Type I PLP-dependent aspartate aminotransferase-like (Major domain)"/>
    <property type="match status" value="1"/>
</dbReference>
<dbReference type="RefSeq" id="WP_092071290.1">
    <property type="nucleotide sequence ID" value="NZ_FNHB01000003.1"/>
</dbReference>
<keyword evidence="5" id="KW-0808">Transferase</keyword>
<comment type="cofactor">
    <cofactor evidence="1">
        <name>pyridoxal 5'-phosphate</name>
        <dbReference type="ChEBI" id="CHEBI:597326"/>
    </cofactor>
</comment>
<dbReference type="EMBL" id="FNHB01000003">
    <property type="protein sequence ID" value="SDM24341.1"/>
    <property type="molecule type" value="Genomic_DNA"/>
</dbReference>
<dbReference type="Pfam" id="PF00155">
    <property type="entry name" value="Aminotran_1_2"/>
    <property type="match status" value="1"/>
</dbReference>
<comment type="subunit">
    <text evidence="3">Homodimer.</text>
</comment>
<dbReference type="STRING" id="146817.SAMN04488502_10338"/>
<evidence type="ECO:0000256" key="4">
    <source>
        <dbReference type="ARBA" id="ARBA00022576"/>
    </source>
</evidence>